<dbReference type="InterPro" id="IPR004143">
    <property type="entry name" value="BPL_LPL_catalytic"/>
</dbReference>
<feature type="binding site" evidence="5">
    <location>
        <begin position="157"/>
        <end position="159"/>
    </location>
    <ligand>
        <name>substrate</name>
    </ligand>
</feature>
<feature type="binding site" evidence="5">
    <location>
        <begin position="144"/>
        <end position="146"/>
    </location>
    <ligand>
        <name>substrate</name>
    </ligand>
</feature>
<dbReference type="SUPFAM" id="SSF55681">
    <property type="entry name" value="Class II aaRS and biotin synthetases"/>
    <property type="match status" value="1"/>
</dbReference>
<comment type="function">
    <text evidence="4 5 6">Catalyzes the transfer of endogenously produced octanoic acid from octanoyl-acyl-carrier-protein onto the lipoyl domains of lipoate-dependent enzymes. Lipoyl-ACP can also act as a substrate although octanoyl-ACP is likely to be the physiological substrate.</text>
</comment>
<evidence type="ECO:0000256" key="3">
    <source>
        <dbReference type="ARBA" id="ARBA00023315"/>
    </source>
</evidence>
<comment type="similarity">
    <text evidence="5 6">Belongs to the LipB family.</text>
</comment>
<evidence type="ECO:0000256" key="2">
    <source>
        <dbReference type="ARBA" id="ARBA00022679"/>
    </source>
</evidence>
<keyword evidence="3 5" id="KW-0012">Acyltransferase</keyword>
<evidence type="ECO:0000256" key="1">
    <source>
        <dbReference type="ARBA" id="ARBA00004821"/>
    </source>
</evidence>
<dbReference type="PANTHER" id="PTHR10993:SF7">
    <property type="entry name" value="LIPOYLTRANSFERASE 2, MITOCHONDRIAL-RELATED"/>
    <property type="match status" value="1"/>
</dbReference>
<gene>
    <name evidence="5" type="primary">lipB</name>
    <name evidence="8" type="ORF">Cyrtocomes_00342</name>
</gene>
<evidence type="ECO:0000313" key="9">
    <source>
        <dbReference type="Proteomes" id="UP001293791"/>
    </source>
</evidence>
<dbReference type="HAMAP" id="MF_00013">
    <property type="entry name" value="LipB"/>
    <property type="match status" value="1"/>
</dbReference>
<dbReference type="PROSITE" id="PS01313">
    <property type="entry name" value="LIPB"/>
    <property type="match status" value="1"/>
</dbReference>
<dbReference type="PANTHER" id="PTHR10993">
    <property type="entry name" value="OCTANOYLTRANSFERASE"/>
    <property type="match status" value="1"/>
</dbReference>
<name>A0ABU5L7F8_9RICK</name>
<dbReference type="RefSeq" id="WP_322497473.1">
    <property type="nucleotide sequence ID" value="NZ_JARGYT010000013.1"/>
</dbReference>
<feature type="binding site" evidence="5">
    <location>
        <begin position="72"/>
        <end position="79"/>
    </location>
    <ligand>
        <name>substrate</name>
    </ligand>
</feature>
<comment type="miscellaneous">
    <text evidence="5">In the reaction, the free carboxyl group of octanoic acid is attached via an amide linkage to the epsilon-amino group of a specific lysine residue of lipoyl domains of lipoate-dependent enzymes.</text>
</comment>
<reference evidence="8 9" key="1">
    <citation type="submission" date="2023-02" db="EMBL/GenBank/DDBJ databases">
        <title>Host association and intracellularity evolved multiple times independently in the Rickettsiales.</title>
        <authorList>
            <person name="Castelli M."/>
            <person name="Nardi T."/>
            <person name="Gammuto L."/>
            <person name="Bellinzona G."/>
            <person name="Sabaneyeva E."/>
            <person name="Potekhin A."/>
            <person name="Serra V."/>
            <person name="Petroni G."/>
            <person name="Sassera D."/>
        </authorList>
    </citation>
    <scope>NUCLEOTIDE SEQUENCE [LARGE SCALE GENOMIC DNA]</scope>
    <source>
        <strain evidence="8 9">BOD18</strain>
    </source>
</reference>
<sequence>MFVEVVVSRKPFSYGTSYEAMLRRVDGLMHGHVKQLIWLLEHKSIYTCGVSTTQLETEQLKALNLNFIHTERGGKVTYHGPGQRIIYFVIDLKNISTPPDIKLFVKRLSECVISALEGLGIESYYNKNEIGIWTKNPSPYKIASIGLKVKKTVVYHGIAVNILNDLTPFKLINPCGLNPDYITSVKNLGGNADIALFDDLFLYFFKKNFHHIDLQKQNQLS</sequence>
<dbReference type="PROSITE" id="PS51733">
    <property type="entry name" value="BPL_LPL_CATALYTIC"/>
    <property type="match status" value="1"/>
</dbReference>
<organism evidence="8 9">
    <name type="scientific">Candidatus Cyrtobacter comes</name>
    <dbReference type="NCBI Taxonomy" id="675776"/>
    <lineage>
        <taxon>Bacteria</taxon>
        <taxon>Pseudomonadati</taxon>
        <taxon>Pseudomonadota</taxon>
        <taxon>Alphaproteobacteria</taxon>
        <taxon>Rickettsiales</taxon>
        <taxon>Candidatus Midichloriaceae</taxon>
        <taxon>Candidatus Cyrtobacter</taxon>
    </lineage>
</organism>
<dbReference type="InterPro" id="IPR045864">
    <property type="entry name" value="aa-tRNA-synth_II/BPL/LPL"/>
</dbReference>
<feature type="domain" description="BPL/LPL catalytic" evidence="7">
    <location>
        <begin position="31"/>
        <end position="213"/>
    </location>
</feature>
<comment type="subcellular location">
    <subcellularLocation>
        <location evidence="5">Cytoplasm</location>
    </subcellularLocation>
</comment>
<accession>A0ABU5L7F8</accession>
<comment type="caution">
    <text evidence="8">The sequence shown here is derived from an EMBL/GenBank/DDBJ whole genome shotgun (WGS) entry which is preliminary data.</text>
</comment>
<evidence type="ECO:0000313" key="8">
    <source>
        <dbReference type="EMBL" id="MDZ5761977.1"/>
    </source>
</evidence>
<evidence type="ECO:0000256" key="5">
    <source>
        <dbReference type="HAMAP-Rule" id="MF_00013"/>
    </source>
</evidence>
<keyword evidence="9" id="KW-1185">Reference proteome</keyword>
<evidence type="ECO:0000256" key="6">
    <source>
        <dbReference type="PIRNR" id="PIRNR016262"/>
    </source>
</evidence>
<proteinExistence type="inferred from homology"/>
<dbReference type="PIRSF" id="PIRSF016262">
    <property type="entry name" value="LPLase"/>
    <property type="match status" value="1"/>
</dbReference>
<feature type="active site" description="Acyl-thioester intermediate" evidence="5">
    <location>
        <position position="175"/>
    </location>
</feature>
<keyword evidence="2 5" id="KW-0808">Transferase</keyword>
<feature type="site" description="Lowers pKa of active site Cys" evidence="5">
    <location>
        <position position="141"/>
    </location>
</feature>
<dbReference type="NCBIfam" id="TIGR00214">
    <property type="entry name" value="lipB"/>
    <property type="match status" value="1"/>
</dbReference>
<protein>
    <recommendedName>
        <fullName evidence="5 6">Octanoyltransferase</fullName>
        <ecNumber evidence="5 6">2.3.1.181</ecNumber>
    </recommendedName>
    <alternativeName>
        <fullName evidence="5">Lipoate-protein ligase B</fullName>
    </alternativeName>
    <alternativeName>
        <fullName evidence="5">Lipoyl/octanoyl transferase</fullName>
    </alternativeName>
    <alternativeName>
        <fullName evidence="5">Octanoyl-[acyl-carrier-protein]-protein N-octanoyltransferase</fullName>
    </alternativeName>
</protein>
<comment type="catalytic activity">
    <reaction evidence="5 6">
        <text>octanoyl-[ACP] + L-lysyl-[protein] = N(6)-octanoyl-L-lysyl-[protein] + holo-[ACP] + H(+)</text>
        <dbReference type="Rhea" id="RHEA:17665"/>
        <dbReference type="Rhea" id="RHEA-COMP:9636"/>
        <dbReference type="Rhea" id="RHEA-COMP:9685"/>
        <dbReference type="Rhea" id="RHEA-COMP:9752"/>
        <dbReference type="Rhea" id="RHEA-COMP:9928"/>
        <dbReference type="ChEBI" id="CHEBI:15378"/>
        <dbReference type="ChEBI" id="CHEBI:29969"/>
        <dbReference type="ChEBI" id="CHEBI:64479"/>
        <dbReference type="ChEBI" id="CHEBI:78463"/>
        <dbReference type="ChEBI" id="CHEBI:78809"/>
        <dbReference type="EC" id="2.3.1.181"/>
    </reaction>
</comment>
<evidence type="ECO:0000256" key="4">
    <source>
        <dbReference type="ARBA" id="ARBA00024732"/>
    </source>
</evidence>
<dbReference type="EMBL" id="JARGYT010000013">
    <property type="protein sequence ID" value="MDZ5761977.1"/>
    <property type="molecule type" value="Genomic_DNA"/>
</dbReference>
<dbReference type="Proteomes" id="UP001293791">
    <property type="component" value="Unassembled WGS sequence"/>
</dbReference>
<dbReference type="Pfam" id="PF21948">
    <property type="entry name" value="LplA-B_cat"/>
    <property type="match status" value="1"/>
</dbReference>
<dbReference type="InterPro" id="IPR000544">
    <property type="entry name" value="Octanoyltransferase"/>
</dbReference>
<dbReference type="InterPro" id="IPR020605">
    <property type="entry name" value="Octanoyltransferase_CS"/>
</dbReference>
<dbReference type="CDD" id="cd16444">
    <property type="entry name" value="LipB"/>
    <property type="match status" value="1"/>
</dbReference>
<keyword evidence="5" id="KW-0963">Cytoplasm</keyword>
<evidence type="ECO:0000259" key="7">
    <source>
        <dbReference type="PROSITE" id="PS51733"/>
    </source>
</evidence>
<dbReference type="EC" id="2.3.1.181" evidence="5 6"/>
<dbReference type="Gene3D" id="3.30.930.10">
    <property type="entry name" value="Bira Bifunctional Protein, Domain 2"/>
    <property type="match status" value="1"/>
</dbReference>
<comment type="pathway">
    <text evidence="1 5 6">Protein modification; protein lipoylation via endogenous pathway; protein N(6)-(lipoyl)lysine from octanoyl-[acyl-carrier-protein]: step 1/2.</text>
</comment>